<dbReference type="KEGG" id="mpho:DA803_01110"/>
<sequence length="172" mass="19638">MKKGKKIIFISVGFVISSLIVLSSIAIHSNFFAKSKLKENSNNDNESKYITVRIDGAVLYPGDYSLKFGATINDLLIKSKLKFGANLNNVNRQEKLKDNQKIFIKEFRNVKKELKYFKNASDFINLGIRKKIAVLIISHLEENDYKTTWQELAKINGIGEKTLKILQNNILL</sequence>
<accession>A0A2Z5IPQ3</accession>
<keyword evidence="1" id="KW-0812">Transmembrane</keyword>
<keyword evidence="1" id="KW-1133">Transmembrane helix</keyword>
<dbReference type="InterPro" id="IPR010994">
    <property type="entry name" value="RuvA_2-like"/>
</dbReference>
<name>A0A2Z5IPQ3_9BACT</name>
<keyword evidence="1" id="KW-0472">Membrane</keyword>
<keyword evidence="3" id="KW-1185">Reference proteome</keyword>
<evidence type="ECO:0000313" key="2">
    <source>
        <dbReference type="EMBL" id="AXE60689.1"/>
    </source>
</evidence>
<reference evidence="2 3" key="1">
    <citation type="submission" date="2018-05" db="EMBL/GenBank/DDBJ databases">
        <title>Annotation of the Mycoplasma phocidae genome.</title>
        <authorList>
            <person name="Brown D.R."/>
            <person name="Kutish G.F."/>
            <person name="Frasca S.Jr."/>
        </authorList>
    </citation>
    <scope>NUCLEOTIDE SEQUENCE [LARGE SCALE GENOMIC DNA]</scope>
    <source>
        <strain evidence="2 3">105</strain>
    </source>
</reference>
<proteinExistence type="predicted"/>
<dbReference type="NCBIfam" id="NF045978">
    <property type="entry name" value="ComEA_MAG0490"/>
    <property type="match status" value="1"/>
</dbReference>
<gene>
    <name evidence="2" type="ORF">DA803_01110</name>
</gene>
<dbReference type="EMBL" id="CP029295">
    <property type="protein sequence ID" value="AXE60689.1"/>
    <property type="molecule type" value="Genomic_DNA"/>
</dbReference>
<evidence type="ECO:0008006" key="4">
    <source>
        <dbReference type="Google" id="ProtNLM"/>
    </source>
</evidence>
<dbReference type="AlphaFoldDB" id="A0A2Z5IPQ3"/>
<protein>
    <recommendedName>
        <fullName evidence="4">Soluble ligand binding domain-containing protein</fullName>
    </recommendedName>
</protein>
<evidence type="ECO:0000256" key="1">
    <source>
        <dbReference type="SAM" id="Phobius"/>
    </source>
</evidence>
<evidence type="ECO:0000313" key="3">
    <source>
        <dbReference type="Proteomes" id="UP000252477"/>
    </source>
</evidence>
<dbReference type="RefSeq" id="WP_114190802.1">
    <property type="nucleotide sequence ID" value="NZ_CP029295.1"/>
</dbReference>
<dbReference type="OrthoDB" id="398035at2"/>
<dbReference type="Proteomes" id="UP000252477">
    <property type="component" value="Chromosome"/>
</dbReference>
<feature type="transmembrane region" description="Helical" evidence="1">
    <location>
        <begin position="7"/>
        <end position="27"/>
    </location>
</feature>
<organism evidence="2 3">
    <name type="scientific">[Mycoplasma] phocae</name>
    <dbReference type="NCBI Taxonomy" id="142651"/>
    <lineage>
        <taxon>Bacteria</taxon>
        <taxon>Bacillati</taxon>
        <taxon>Mycoplasmatota</taxon>
        <taxon>Mycoplasmoidales</taxon>
        <taxon>Metamycoplasmataceae</taxon>
        <taxon>Metamycoplasma</taxon>
    </lineage>
</organism>
<dbReference type="SUPFAM" id="SSF47781">
    <property type="entry name" value="RuvA domain 2-like"/>
    <property type="match status" value="1"/>
</dbReference>